<feature type="domain" description="DUF7745" evidence="2">
    <location>
        <begin position="119"/>
        <end position="325"/>
    </location>
</feature>
<reference evidence="3" key="1">
    <citation type="journal article" date="2020" name="Nat. Genet.">
        <title>Genomic diversifications of five Gossypium allopolyploid species and their impact on cotton improvement.</title>
        <authorList>
            <person name="Chen Z.J."/>
            <person name="Sreedasyam A."/>
            <person name="Ando A."/>
            <person name="Song Q."/>
            <person name="De Santiago L.M."/>
            <person name="Hulse-Kemp A.M."/>
            <person name="Ding M."/>
            <person name="Ye W."/>
            <person name="Kirkbride R.C."/>
            <person name="Jenkins J."/>
            <person name="Plott C."/>
            <person name="Lovell J."/>
            <person name="Lin Y.M."/>
            <person name="Vaughn R."/>
            <person name="Liu B."/>
            <person name="Simpson S."/>
            <person name="Scheffler B.E."/>
            <person name="Wen L."/>
            <person name="Saski C.A."/>
            <person name="Grover C.E."/>
            <person name="Hu G."/>
            <person name="Conover J.L."/>
            <person name="Carlson J.W."/>
            <person name="Shu S."/>
            <person name="Boston L.B."/>
            <person name="Williams M."/>
            <person name="Peterson D.G."/>
            <person name="McGee K."/>
            <person name="Jones D.C."/>
            <person name="Wendel J.F."/>
            <person name="Stelly D.M."/>
            <person name="Grimwood J."/>
            <person name="Schmutz J."/>
        </authorList>
    </citation>
    <scope>NUCLEOTIDE SEQUENCE [LARGE SCALE GENOMIC DNA]</scope>
    <source>
        <strain evidence="3">cv. TM-1</strain>
    </source>
</reference>
<evidence type="ECO:0000259" key="2">
    <source>
        <dbReference type="Pfam" id="PF24924"/>
    </source>
</evidence>
<evidence type="ECO:0000313" key="4">
    <source>
        <dbReference type="RefSeq" id="XP_040937951.1"/>
    </source>
</evidence>
<dbReference type="Pfam" id="PF24924">
    <property type="entry name" value="DUF7745"/>
    <property type="match status" value="2"/>
</dbReference>
<dbReference type="PANTHER" id="PTHR48200:SF1">
    <property type="entry name" value="AMINOTRANSFERASE-LIKE PLANT MOBILE DOMAIN-CONTAINING PROTEIN"/>
    <property type="match status" value="1"/>
</dbReference>
<organism evidence="3 4">
    <name type="scientific">Gossypium hirsutum</name>
    <name type="common">Upland cotton</name>
    <name type="synonym">Gossypium mexicanum</name>
    <dbReference type="NCBI Taxonomy" id="3635"/>
    <lineage>
        <taxon>Eukaryota</taxon>
        <taxon>Viridiplantae</taxon>
        <taxon>Streptophyta</taxon>
        <taxon>Embryophyta</taxon>
        <taxon>Tracheophyta</taxon>
        <taxon>Spermatophyta</taxon>
        <taxon>Magnoliopsida</taxon>
        <taxon>eudicotyledons</taxon>
        <taxon>Gunneridae</taxon>
        <taxon>Pentapetalae</taxon>
        <taxon>rosids</taxon>
        <taxon>malvids</taxon>
        <taxon>Malvales</taxon>
        <taxon>Malvaceae</taxon>
        <taxon>Malvoideae</taxon>
        <taxon>Gossypium</taxon>
    </lineage>
</organism>
<dbReference type="GeneID" id="121209969"/>
<feature type="transmembrane region" description="Helical" evidence="1">
    <location>
        <begin position="263"/>
        <end position="281"/>
    </location>
</feature>
<dbReference type="RefSeq" id="XP_040937951.1">
    <property type="nucleotide sequence ID" value="XM_041082017.1"/>
</dbReference>
<proteinExistence type="predicted"/>
<dbReference type="Proteomes" id="UP000818029">
    <property type="component" value="Chromosome A11"/>
</dbReference>
<evidence type="ECO:0000256" key="1">
    <source>
        <dbReference type="SAM" id="Phobius"/>
    </source>
</evidence>
<keyword evidence="1" id="KW-1133">Transmembrane helix</keyword>
<gene>
    <name evidence="4" type="primary">LOC121209969</name>
</gene>
<name>A0ABM2Z5G3_GOSHI</name>
<keyword evidence="1" id="KW-0812">Transmembrane</keyword>
<keyword evidence="1" id="KW-0472">Membrane</keyword>
<dbReference type="InterPro" id="IPR056647">
    <property type="entry name" value="DUF7745"/>
</dbReference>
<keyword evidence="3" id="KW-1185">Reference proteome</keyword>
<feature type="domain" description="DUF7745" evidence="2">
    <location>
        <begin position="25"/>
        <end position="95"/>
    </location>
</feature>
<dbReference type="PANTHER" id="PTHR48200">
    <property type="entry name" value="PROTEIN, PUTATIVE-RELATED"/>
    <property type="match status" value="1"/>
</dbReference>
<evidence type="ECO:0000313" key="3">
    <source>
        <dbReference type="Proteomes" id="UP000818029"/>
    </source>
</evidence>
<reference evidence="4" key="2">
    <citation type="submission" date="2025-08" db="UniProtKB">
        <authorList>
            <consortium name="RefSeq"/>
        </authorList>
    </citation>
    <scope>IDENTIFICATION</scope>
</reference>
<protein>
    <recommendedName>
        <fullName evidence="2">DUF7745 domain-containing protein</fullName>
    </recommendedName>
</protein>
<accession>A0ABM2Z5G3</accession>
<sequence length="340" mass="38876">MSELSGYTRISVTQNNLQELKEIWDQWGNETKQLFYGNYRDLPYLLDVQIDEHLFRALAQFWNPAYSCFTFGEVDLAPTVEEYTALLRCPRIKEKGECKCISWDALKDLILIHPNKAKSVDVFALSLYGLMVFPRALGYVDEATTDLFHRLSKRVTSVPAILAETFRSLGACRKAGAGRFVGCAQLLLAWFYSHFRLIDKVVCRVFFEDYSPLKDIVASIRKVDVPEENWIALLQNLQSKDVKWRAPWMIPGEVLYRCGSFNWVPLLGILGAIGYAPLLVLRQFGLRQFVPATHGLTQSEFAYREADYKKRVGEISNAWNKTCRLKGVTISPATTSEYVE</sequence>